<comment type="caution">
    <text evidence="9">The sequence shown here is derived from an EMBL/GenBank/DDBJ whole genome shotgun (WGS) entry which is preliminary data.</text>
</comment>
<evidence type="ECO:0000256" key="6">
    <source>
        <dbReference type="SAM" id="SignalP"/>
    </source>
</evidence>
<dbReference type="InterPro" id="IPR012944">
    <property type="entry name" value="SusD_RagB_dom"/>
</dbReference>
<dbReference type="OrthoDB" id="724176at2"/>
<keyword evidence="4" id="KW-0472">Membrane</keyword>
<dbReference type="EMBL" id="QSCR01000026">
    <property type="protein sequence ID" value="RGY14982.1"/>
    <property type="molecule type" value="Genomic_DNA"/>
</dbReference>
<evidence type="ECO:0000313" key="9">
    <source>
        <dbReference type="EMBL" id="RGY14982.1"/>
    </source>
</evidence>
<evidence type="ECO:0000259" key="8">
    <source>
        <dbReference type="Pfam" id="PF14322"/>
    </source>
</evidence>
<keyword evidence="3 6" id="KW-0732">Signal</keyword>
<name>A0A413ILI9_9BACT</name>
<evidence type="ECO:0000256" key="1">
    <source>
        <dbReference type="ARBA" id="ARBA00004442"/>
    </source>
</evidence>
<dbReference type="Pfam" id="PF07980">
    <property type="entry name" value="SusD_RagB"/>
    <property type="match status" value="1"/>
</dbReference>
<dbReference type="SUPFAM" id="SSF48452">
    <property type="entry name" value="TPR-like"/>
    <property type="match status" value="1"/>
</dbReference>
<feature type="domain" description="SusD-like N-terminal" evidence="8">
    <location>
        <begin position="20"/>
        <end position="228"/>
    </location>
</feature>
<comment type="subcellular location">
    <subcellularLocation>
        <location evidence="1">Cell outer membrane</location>
    </subcellularLocation>
</comment>
<keyword evidence="5" id="KW-0998">Cell outer membrane</keyword>
<accession>A0A413ILI9</accession>
<evidence type="ECO:0000313" key="10">
    <source>
        <dbReference type="Proteomes" id="UP000286063"/>
    </source>
</evidence>
<comment type="similarity">
    <text evidence="2">Belongs to the SusD family.</text>
</comment>
<gene>
    <name evidence="9" type="ORF">DXA50_13600</name>
</gene>
<feature type="signal peptide" evidence="6">
    <location>
        <begin position="1"/>
        <end position="20"/>
    </location>
</feature>
<dbReference type="PROSITE" id="PS51257">
    <property type="entry name" value="PROKAR_LIPOPROTEIN"/>
    <property type="match status" value="1"/>
</dbReference>
<dbReference type="Gene3D" id="1.25.40.390">
    <property type="match status" value="1"/>
</dbReference>
<dbReference type="Proteomes" id="UP000286063">
    <property type="component" value="Unassembled WGS sequence"/>
</dbReference>
<sequence>MKKYLLSMLCVFFLFTGCNYLDMVPEKDIETIESLFEQRTKVESWWKGLYAELNLIFTDIQSNPAYMGADEFVTCQALYNSSLYSLDGLKVADGLQMSQNPYGSIWYKMYVIIRNCNIFLENVDRTYNMSQDDRDWWKADVKAVKAYTYFELVRHYGPICLVPQNMPVNLPVKDYQLPRQHVDTCFKEIINLIDEAMEYVPMHGQRMSNYGHTFCLEALYALKAKVLLYAASPLFNGNAFYADFKNKNGELLFNASYDRNKWLLAAEAADKAVEICEGSDRALITGSTGKKTDLLNVMADVENSMFSRFTNEEYLLEWKYTNTFHKFTLPRLVGDDKNFDAQAVGCLSPSMKMVEMYYTENGLPIDADITWNYSNRYKLGSESSPEYEGVIPMNTSVVNLHLRREPRFYASIAGDRMYWQRGTNTAQDDYNLLVEAHKGEVPWGTQYDFIISNSWQNINGYWLKKHLFSWFQTLGYSNNLQGNETAAIIRLAEVYLMQSEAWNEYLDQPDSRVYDPIDKVRERAGILPVREAWGSYSNNPTKVTTKVGMREIIHQEYNIEFAFEGHRYWNLRRWLIAHQILNEKQYGWNVIGTTDQAFYNYETGPVVVWSSNKFVAPRDYLTPFDAEEILISGMVQNPQW</sequence>
<reference evidence="9 10" key="1">
    <citation type="submission" date="2018-08" db="EMBL/GenBank/DDBJ databases">
        <title>A genome reference for cultivated species of the human gut microbiota.</title>
        <authorList>
            <person name="Zou Y."/>
            <person name="Xue W."/>
            <person name="Luo G."/>
        </authorList>
    </citation>
    <scope>NUCLEOTIDE SEQUENCE [LARGE SCALE GENOMIC DNA]</scope>
    <source>
        <strain evidence="9 10">OF02-7</strain>
    </source>
</reference>
<dbReference type="GO" id="GO:0009279">
    <property type="term" value="C:cell outer membrane"/>
    <property type="evidence" value="ECO:0007669"/>
    <property type="project" value="UniProtKB-SubCell"/>
</dbReference>
<organism evidence="9 10">
    <name type="scientific">Butyricimonas virosa</name>
    <dbReference type="NCBI Taxonomy" id="544645"/>
    <lineage>
        <taxon>Bacteria</taxon>
        <taxon>Pseudomonadati</taxon>
        <taxon>Bacteroidota</taxon>
        <taxon>Bacteroidia</taxon>
        <taxon>Bacteroidales</taxon>
        <taxon>Odoribacteraceae</taxon>
        <taxon>Butyricimonas</taxon>
    </lineage>
</organism>
<evidence type="ECO:0000259" key="7">
    <source>
        <dbReference type="Pfam" id="PF07980"/>
    </source>
</evidence>
<dbReference type="RefSeq" id="WP_117775357.1">
    <property type="nucleotide sequence ID" value="NZ_CAUGOG010000014.1"/>
</dbReference>
<evidence type="ECO:0000256" key="2">
    <source>
        <dbReference type="ARBA" id="ARBA00006275"/>
    </source>
</evidence>
<proteinExistence type="inferred from homology"/>
<feature type="domain" description="RagB/SusD" evidence="7">
    <location>
        <begin position="337"/>
        <end position="640"/>
    </location>
</feature>
<dbReference type="Pfam" id="PF14322">
    <property type="entry name" value="SusD-like_3"/>
    <property type="match status" value="1"/>
</dbReference>
<feature type="chain" id="PRO_5019076885" evidence="6">
    <location>
        <begin position="21"/>
        <end position="640"/>
    </location>
</feature>
<dbReference type="InterPro" id="IPR011990">
    <property type="entry name" value="TPR-like_helical_dom_sf"/>
</dbReference>
<dbReference type="AlphaFoldDB" id="A0A413ILI9"/>
<evidence type="ECO:0000256" key="4">
    <source>
        <dbReference type="ARBA" id="ARBA00023136"/>
    </source>
</evidence>
<dbReference type="InterPro" id="IPR033985">
    <property type="entry name" value="SusD-like_N"/>
</dbReference>
<protein>
    <submittedName>
        <fullName evidence="9">RagB/SusD family nutrient uptake outer membrane protein</fullName>
    </submittedName>
</protein>
<evidence type="ECO:0000256" key="5">
    <source>
        <dbReference type="ARBA" id="ARBA00023237"/>
    </source>
</evidence>
<evidence type="ECO:0000256" key="3">
    <source>
        <dbReference type="ARBA" id="ARBA00022729"/>
    </source>
</evidence>